<evidence type="ECO:0000256" key="1">
    <source>
        <dbReference type="ARBA" id="ARBA00004370"/>
    </source>
</evidence>
<protein>
    <submittedName>
        <fullName evidence="6">Penicillin-binding transpeptidase domain-containing protein</fullName>
    </submittedName>
</protein>
<dbReference type="SUPFAM" id="SSF54184">
    <property type="entry name" value="Penicillin-binding protein 2x (pbp-2x), c-terminal domain"/>
    <property type="match status" value="2"/>
</dbReference>
<evidence type="ECO:0000259" key="5">
    <source>
        <dbReference type="PROSITE" id="PS51178"/>
    </source>
</evidence>
<dbReference type="RefSeq" id="WP_380029623.1">
    <property type="nucleotide sequence ID" value="NZ_JBHSHC010000157.1"/>
</dbReference>
<dbReference type="InterPro" id="IPR005543">
    <property type="entry name" value="PASTA_dom"/>
</dbReference>
<dbReference type="Gene3D" id="3.90.1310.10">
    <property type="entry name" value="Penicillin-binding protein 2a (Domain 2)"/>
    <property type="match status" value="1"/>
</dbReference>
<evidence type="ECO:0000256" key="3">
    <source>
        <dbReference type="ARBA" id="ARBA00023136"/>
    </source>
</evidence>
<keyword evidence="3 4" id="KW-0472">Membrane</keyword>
<sequence>MIDGMIDHNIKVRSRWLRLFLVFGLAVLILRLGYIQLFKSEAWAKSAEAIWRTKATIEAVRGTIYDRNGKKLAYTTAAYNVSADIDQMKAAKQAVDNPKAKKSKELEAWQGDPQVYAQKLAPLLKMPENKIYEILTSKPQGGVDLKQAVDADTAEKIEKLNLNGIFLTKTTTRHYPNGPLAAHVLGFVTKDGKGGAGVELQYDDVLRGKDGSRRFLQDSKGNPLPYEEEEIKSAVDGKDIWLTIDETIQHYAEDALDSLVQKYKPENASIVVADPNTGEILALANRPTFNPNKFGESEQKVLDNNRAVNATFEPGSTFKIVTMTAALAEQKVSLNETFTAGVLNVSGTPIHDWNYSQKGSRPLTFRQGMEQSSNVGMILLGQRLGWDKLYDYIYRFGFNQKTGVDLPGEGRSILFEPQQKSDINLASTSFGQGNAVTPMQQVAAVSAVANGGKVMRPFVMKEIRDPKTDATIQEQKPHVISEVATPEVMATMRDVMEGIVKNDEAKAGYIEGYRIAGKTGTAQIAKATGGYEDDRYIGSFIGFAPADKPKVLVYVTVDSPNNDLQFGNVVATPFAKEVFANVLPYIGFKVEGSKPVQVNPNNLIKYSNVPNWIGMNRNQALETAKVNQIRLQILGTGEKVTAQWPKAGTKILAGGSGIVIAGNGKDSQGNVQVPDLTGKSMKEAFEILSILDLVPDPTGSGYVTGQEQKGGSFVPAGSKIKLTFGPG</sequence>
<dbReference type="CDD" id="cd06575">
    <property type="entry name" value="PASTA_Pbp2x-like_2"/>
    <property type="match status" value="1"/>
</dbReference>
<dbReference type="Gene3D" id="3.40.710.10">
    <property type="entry name" value="DD-peptidase/beta-lactamase superfamily"/>
    <property type="match status" value="1"/>
</dbReference>
<dbReference type="PROSITE" id="PS51178">
    <property type="entry name" value="PASTA"/>
    <property type="match status" value="2"/>
</dbReference>
<organism evidence="6 7">
    <name type="scientific">Effusibacillus consociatus</name>
    <dbReference type="NCBI Taxonomy" id="1117041"/>
    <lineage>
        <taxon>Bacteria</taxon>
        <taxon>Bacillati</taxon>
        <taxon>Bacillota</taxon>
        <taxon>Bacilli</taxon>
        <taxon>Bacillales</taxon>
        <taxon>Alicyclobacillaceae</taxon>
        <taxon>Effusibacillus</taxon>
    </lineage>
</organism>
<accession>A0ABV9QAD6</accession>
<dbReference type="SUPFAM" id="SSF56519">
    <property type="entry name" value="Penicillin binding protein dimerisation domain"/>
    <property type="match status" value="1"/>
</dbReference>
<dbReference type="Proteomes" id="UP001596002">
    <property type="component" value="Unassembled WGS sequence"/>
</dbReference>
<dbReference type="Gene3D" id="3.30.10.20">
    <property type="match status" value="1"/>
</dbReference>
<name>A0ABV9QAD6_9BACL</name>
<comment type="caution">
    <text evidence="6">The sequence shown here is derived from an EMBL/GenBank/DDBJ whole genome shotgun (WGS) entry which is preliminary data.</text>
</comment>
<evidence type="ECO:0000313" key="6">
    <source>
        <dbReference type="EMBL" id="MFC4770222.1"/>
    </source>
</evidence>
<comment type="subcellular location">
    <subcellularLocation>
        <location evidence="1">Membrane</location>
    </subcellularLocation>
</comment>
<dbReference type="PANTHER" id="PTHR30627">
    <property type="entry name" value="PEPTIDOGLYCAN D,D-TRANSPEPTIDASE"/>
    <property type="match status" value="1"/>
</dbReference>
<comment type="similarity">
    <text evidence="2">Belongs to the transpeptidase family.</text>
</comment>
<dbReference type="EMBL" id="JBHSHC010000157">
    <property type="protein sequence ID" value="MFC4770222.1"/>
    <property type="molecule type" value="Genomic_DNA"/>
</dbReference>
<keyword evidence="4" id="KW-1133">Transmembrane helix</keyword>
<keyword evidence="7" id="KW-1185">Reference proteome</keyword>
<evidence type="ECO:0000256" key="2">
    <source>
        <dbReference type="ARBA" id="ARBA00007171"/>
    </source>
</evidence>
<gene>
    <name evidence="6" type="ORF">ACFO8Q_23375</name>
</gene>
<reference evidence="7" key="1">
    <citation type="journal article" date="2019" name="Int. J. Syst. Evol. Microbiol.">
        <title>The Global Catalogue of Microorganisms (GCM) 10K type strain sequencing project: providing services to taxonomists for standard genome sequencing and annotation.</title>
        <authorList>
            <consortium name="The Broad Institute Genomics Platform"/>
            <consortium name="The Broad Institute Genome Sequencing Center for Infectious Disease"/>
            <person name="Wu L."/>
            <person name="Ma J."/>
        </authorList>
    </citation>
    <scope>NUCLEOTIDE SEQUENCE [LARGE SCALE GENOMIC DNA]</scope>
    <source>
        <strain evidence="7">WYCCWR 12678</strain>
    </source>
</reference>
<dbReference type="Pfam" id="PF00905">
    <property type="entry name" value="Transpeptidase"/>
    <property type="match status" value="1"/>
</dbReference>
<keyword evidence="4" id="KW-0812">Transmembrane</keyword>
<dbReference type="PANTHER" id="PTHR30627:SF1">
    <property type="entry name" value="PEPTIDOGLYCAN D,D-TRANSPEPTIDASE FTSI"/>
    <property type="match status" value="1"/>
</dbReference>
<feature type="transmembrane region" description="Helical" evidence="4">
    <location>
        <begin position="16"/>
        <end position="34"/>
    </location>
</feature>
<dbReference type="InterPro" id="IPR036138">
    <property type="entry name" value="PBP_dimer_sf"/>
</dbReference>
<proteinExistence type="inferred from homology"/>
<dbReference type="SMART" id="SM00740">
    <property type="entry name" value="PASTA"/>
    <property type="match status" value="2"/>
</dbReference>
<dbReference type="SUPFAM" id="SSF56601">
    <property type="entry name" value="beta-lactamase/transpeptidase-like"/>
    <property type="match status" value="1"/>
</dbReference>
<evidence type="ECO:0000313" key="7">
    <source>
        <dbReference type="Proteomes" id="UP001596002"/>
    </source>
</evidence>
<dbReference type="InterPro" id="IPR012338">
    <property type="entry name" value="Beta-lactam/transpept-like"/>
</dbReference>
<feature type="domain" description="PASTA" evidence="5">
    <location>
        <begin position="599"/>
        <end position="663"/>
    </location>
</feature>
<dbReference type="InterPro" id="IPR001460">
    <property type="entry name" value="PCN-bd_Tpept"/>
</dbReference>
<dbReference type="Pfam" id="PF03717">
    <property type="entry name" value="PBP_dimer"/>
    <property type="match status" value="1"/>
</dbReference>
<evidence type="ECO:0000256" key="4">
    <source>
        <dbReference type="SAM" id="Phobius"/>
    </source>
</evidence>
<dbReference type="Pfam" id="PF03793">
    <property type="entry name" value="PASTA"/>
    <property type="match status" value="1"/>
</dbReference>
<dbReference type="Gene3D" id="3.30.450.330">
    <property type="match status" value="1"/>
</dbReference>
<dbReference type="InterPro" id="IPR005311">
    <property type="entry name" value="PBP_dimer"/>
</dbReference>
<dbReference type="InterPro" id="IPR050515">
    <property type="entry name" value="Beta-lactam/transpept"/>
</dbReference>
<feature type="domain" description="PASTA" evidence="5">
    <location>
        <begin position="666"/>
        <end position="726"/>
    </location>
</feature>